<organism evidence="12 13">
    <name type="scientific">Zostera marina</name>
    <name type="common">Eelgrass</name>
    <dbReference type="NCBI Taxonomy" id="29655"/>
    <lineage>
        <taxon>Eukaryota</taxon>
        <taxon>Viridiplantae</taxon>
        <taxon>Streptophyta</taxon>
        <taxon>Embryophyta</taxon>
        <taxon>Tracheophyta</taxon>
        <taxon>Spermatophyta</taxon>
        <taxon>Magnoliopsida</taxon>
        <taxon>Liliopsida</taxon>
        <taxon>Zosteraceae</taxon>
        <taxon>Zostera</taxon>
    </lineage>
</organism>
<gene>
    <name evidence="12" type="ORF">ZOSMA_71G00290</name>
</gene>
<evidence type="ECO:0000256" key="7">
    <source>
        <dbReference type="ARBA" id="ARBA00022679"/>
    </source>
</evidence>
<keyword evidence="9" id="KW-0443">Lipid metabolism</keyword>
<evidence type="ECO:0000256" key="1">
    <source>
        <dbReference type="ARBA" id="ARBA00001933"/>
    </source>
</evidence>
<keyword evidence="13" id="KW-1185">Reference proteome</keyword>
<dbReference type="EMBL" id="LFYR01001841">
    <property type="protein sequence ID" value="KMZ58957.1"/>
    <property type="molecule type" value="Genomic_DNA"/>
</dbReference>
<accession>A0A0K9NS96</accession>
<dbReference type="OMA" id="GTHEYCD"/>
<dbReference type="InterPro" id="IPR015422">
    <property type="entry name" value="PyrdxlP-dep_Trfase_small"/>
</dbReference>
<comment type="pathway">
    <text evidence="3">Lipid metabolism; sphingolipid metabolism.</text>
</comment>
<dbReference type="Gene3D" id="3.90.1150.10">
    <property type="entry name" value="Aspartate Aminotransferase, domain 1"/>
    <property type="match status" value="1"/>
</dbReference>
<evidence type="ECO:0000256" key="2">
    <source>
        <dbReference type="ARBA" id="ARBA00004389"/>
    </source>
</evidence>
<feature type="domain" description="Aminotransferase class I/classII large" evidence="11">
    <location>
        <begin position="101"/>
        <end position="452"/>
    </location>
</feature>
<evidence type="ECO:0000256" key="9">
    <source>
        <dbReference type="ARBA" id="ARBA00022919"/>
    </source>
</evidence>
<evidence type="ECO:0000256" key="10">
    <source>
        <dbReference type="ARBA" id="ARBA00048528"/>
    </source>
</evidence>
<comment type="caution">
    <text evidence="12">The sequence shown here is derived from an EMBL/GenBank/DDBJ whole genome shotgun (WGS) entry which is preliminary data.</text>
</comment>
<reference evidence="13" key="1">
    <citation type="journal article" date="2016" name="Nature">
        <title>The genome of the seagrass Zostera marina reveals angiosperm adaptation to the sea.</title>
        <authorList>
            <person name="Olsen J.L."/>
            <person name="Rouze P."/>
            <person name="Verhelst B."/>
            <person name="Lin Y.-C."/>
            <person name="Bayer T."/>
            <person name="Collen J."/>
            <person name="Dattolo E."/>
            <person name="De Paoli E."/>
            <person name="Dittami S."/>
            <person name="Maumus F."/>
            <person name="Michel G."/>
            <person name="Kersting A."/>
            <person name="Lauritano C."/>
            <person name="Lohaus R."/>
            <person name="Toepel M."/>
            <person name="Tonon T."/>
            <person name="Vanneste K."/>
            <person name="Amirebrahimi M."/>
            <person name="Brakel J."/>
            <person name="Bostroem C."/>
            <person name="Chovatia M."/>
            <person name="Grimwood J."/>
            <person name="Jenkins J.W."/>
            <person name="Jueterbock A."/>
            <person name="Mraz A."/>
            <person name="Stam W.T."/>
            <person name="Tice H."/>
            <person name="Bornberg-Bauer E."/>
            <person name="Green P.J."/>
            <person name="Pearson G.A."/>
            <person name="Procaccini G."/>
            <person name="Duarte C.M."/>
            <person name="Schmutz J."/>
            <person name="Reusch T.B.H."/>
            <person name="Van de Peer Y."/>
        </authorList>
    </citation>
    <scope>NUCLEOTIDE SEQUENCE [LARGE SCALE GENOMIC DNA]</scope>
    <source>
        <strain evidence="13">cv. Finnish</strain>
    </source>
</reference>
<dbReference type="Gene3D" id="3.40.640.10">
    <property type="entry name" value="Type I PLP-dependent aspartate aminotransferase-like (Major domain)"/>
    <property type="match status" value="1"/>
</dbReference>
<dbReference type="InterPro" id="IPR050087">
    <property type="entry name" value="AON_synthase_class-II"/>
</dbReference>
<dbReference type="GO" id="GO:0006665">
    <property type="term" value="P:sphingolipid metabolic process"/>
    <property type="evidence" value="ECO:0007669"/>
    <property type="project" value="UniProtKB-KW"/>
</dbReference>
<dbReference type="GO" id="GO:0005789">
    <property type="term" value="C:endoplasmic reticulum membrane"/>
    <property type="evidence" value="ECO:0007669"/>
    <property type="project" value="UniProtKB-SubCell"/>
</dbReference>
<keyword evidence="9" id="KW-0746">Sphingolipid metabolism</keyword>
<evidence type="ECO:0000256" key="8">
    <source>
        <dbReference type="ARBA" id="ARBA00022898"/>
    </source>
</evidence>
<dbReference type="Proteomes" id="UP000036987">
    <property type="component" value="Unassembled WGS sequence"/>
</dbReference>
<dbReference type="Pfam" id="PF00155">
    <property type="entry name" value="Aminotran_1_2"/>
    <property type="match status" value="1"/>
</dbReference>
<comment type="pathway">
    <text evidence="4">Sphingolipid metabolism.</text>
</comment>
<dbReference type="GO" id="GO:0009102">
    <property type="term" value="P:biotin biosynthetic process"/>
    <property type="evidence" value="ECO:0000318"/>
    <property type="project" value="GO_Central"/>
</dbReference>
<comment type="catalytic activity">
    <reaction evidence="10">
        <text>L-serine + hexadecanoyl-CoA + H(+) = 3-oxosphinganine + CO2 + CoA</text>
        <dbReference type="Rhea" id="RHEA:14761"/>
        <dbReference type="ChEBI" id="CHEBI:15378"/>
        <dbReference type="ChEBI" id="CHEBI:16526"/>
        <dbReference type="ChEBI" id="CHEBI:33384"/>
        <dbReference type="ChEBI" id="CHEBI:57287"/>
        <dbReference type="ChEBI" id="CHEBI:57379"/>
        <dbReference type="ChEBI" id="CHEBI:58299"/>
        <dbReference type="EC" id="2.3.1.50"/>
    </reaction>
</comment>
<evidence type="ECO:0000259" key="11">
    <source>
        <dbReference type="Pfam" id="PF00155"/>
    </source>
</evidence>
<evidence type="ECO:0000256" key="5">
    <source>
        <dbReference type="ARBA" id="ARBA00010008"/>
    </source>
</evidence>
<evidence type="ECO:0000256" key="6">
    <source>
        <dbReference type="ARBA" id="ARBA00013220"/>
    </source>
</evidence>
<keyword evidence="8" id="KW-0663">Pyridoxal phosphate</keyword>
<dbReference type="GO" id="GO:0030170">
    <property type="term" value="F:pyridoxal phosphate binding"/>
    <property type="evidence" value="ECO:0007669"/>
    <property type="project" value="InterPro"/>
</dbReference>
<dbReference type="SUPFAM" id="SSF53383">
    <property type="entry name" value="PLP-dependent transferases"/>
    <property type="match status" value="1"/>
</dbReference>
<dbReference type="PANTHER" id="PTHR13693">
    <property type="entry name" value="CLASS II AMINOTRANSFERASE/8-AMINO-7-OXONONANOATE SYNTHASE"/>
    <property type="match status" value="1"/>
</dbReference>
<protein>
    <recommendedName>
        <fullName evidence="6">serine C-palmitoyltransferase</fullName>
        <ecNumber evidence="6">2.3.1.50</ecNumber>
    </recommendedName>
</protein>
<evidence type="ECO:0000256" key="3">
    <source>
        <dbReference type="ARBA" id="ARBA00004760"/>
    </source>
</evidence>
<comment type="cofactor">
    <cofactor evidence="1">
        <name>pyridoxal 5'-phosphate</name>
        <dbReference type="ChEBI" id="CHEBI:597326"/>
    </cofactor>
</comment>
<dbReference type="GO" id="GO:0004758">
    <property type="term" value="F:serine C-palmitoyltransferase activity"/>
    <property type="evidence" value="ECO:0007669"/>
    <property type="project" value="UniProtKB-EC"/>
</dbReference>
<name>A0A0K9NS96_ZOSMR</name>
<dbReference type="EC" id="2.3.1.50" evidence="6"/>
<sequence length="471" mass="51839">MTGRKMVACDWDFWVEKSLEVLFTRHHDRSLRPIYMEFPSVDDVEIFDGPGPCDRASVEVVVREKDFDTWTGEEKNSVFPPGGRDENAEKMGVDPSKMKRLLLFSGNDYLGLSSHPSVRRAASKAAEECGMGPRGSALVCGHTTYHSLLETALADLKKKDACLLCPTGFAANLIFMSALGSLCTLLAVDKKPSMEEKIAIFSDSLNHASIIDGIHMIQRHQVVQIFVYRHCDTVHLDNLISHCKIEKKVVITDSIFSMDGDFAPILQLVELRKKHKFLLAIDDAHGTFVCGKNGGGVPEHFDCESEVDICIGTLSKGAGCLGGFIACSKKWKHLLQSTGRSFIFSTALPVPIVAAAHAAVVVSKAEKWRRKALWKNVEQFNHLTKFPVTSQIVSIILENEESTLSASKYLMKCGFHVIAIRPPSVPPNSCRLRLTISAAHTENDIQSLAVALSHCVGGRYSEIAASQNSKL</sequence>
<dbReference type="AlphaFoldDB" id="A0A0K9NS96"/>
<dbReference type="InterPro" id="IPR004839">
    <property type="entry name" value="Aminotransferase_I/II_large"/>
</dbReference>
<comment type="similarity">
    <text evidence="5">Belongs to the class-II pyridoxal-phosphate-dependent aminotransferase family. BioF subfamily.</text>
</comment>
<evidence type="ECO:0000313" key="12">
    <source>
        <dbReference type="EMBL" id="KMZ58957.1"/>
    </source>
</evidence>
<proteinExistence type="inferred from homology"/>
<dbReference type="STRING" id="29655.A0A0K9NS96"/>
<evidence type="ECO:0000256" key="4">
    <source>
        <dbReference type="ARBA" id="ARBA00004991"/>
    </source>
</evidence>
<dbReference type="PANTHER" id="PTHR13693:SF77">
    <property type="entry name" value="8-AMINO-7-OXONONANOATE SYNTHASE"/>
    <property type="match status" value="1"/>
</dbReference>
<comment type="subcellular location">
    <subcellularLocation>
        <location evidence="2">Endoplasmic reticulum membrane</location>
        <topology evidence="2">Single-pass membrane protein</topology>
    </subcellularLocation>
</comment>
<evidence type="ECO:0000313" key="13">
    <source>
        <dbReference type="Proteomes" id="UP000036987"/>
    </source>
</evidence>
<dbReference type="OrthoDB" id="10263824at2759"/>
<keyword evidence="7" id="KW-0808">Transferase</keyword>
<dbReference type="InterPro" id="IPR015421">
    <property type="entry name" value="PyrdxlP-dep_Trfase_major"/>
</dbReference>
<dbReference type="InterPro" id="IPR015424">
    <property type="entry name" value="PyrdxlP-dep_Trfase"/>
</dbReference>